<organism evidence="1 2">
    <name type="scientific">Racocetra fulgida</name>
    <dbReference type="NCBI Taxonomy" id="60492"/>
    <lineage>
        <taxon>Eukaryota</taxon>
        <taxon>Fungi</taxon>
        <taxon>Fungi incertae sedis</taxon>
        <taxon>Mucoromycota</taxon>
        <taxon>Glomeromycotina</taxon>
        <taxon>Glomeromycetes</taxon>
        <taxon>Diversisporales</taxon>
        <taxon>Gigasporaceae</taxon>
        <taxon>Racocetra</taxon>
    </lineage>
</organism>
<protein>
    <submittedName>
        <fullName evidence="1">17352_t:CDS:1</fullName>
    </submittedName>
</protein>
<dbReference type="Proteomes" id="UP000789396">
    <property type="component" value="Unassembled WGS sequence"/>
</dbReference>
<gene>
    <name evidence="1" type="ORF">RFULGI_LOCUS388</name>
</gene>
<name>A0A9N8VGB5_9GLOM</name>
<dbReference type="EMBL" id="CAJVPZ010000129">
    <property type="protein sequence ID" value="CAG8454270.1"/>
    <property type="molecule type" value="Genomic_DNA"/>
</dbReference>
<proteinExistence type="predicted"/>
<sequence>MDIIIDGSDVLDVLYCECDGNGAKCDGDCELVDEETDLCIAEVIK</sequence>
<reference evidence="1" key="1">
    <citation type="submission" date="2021-06" db="EMBL/GenBank/DDBJ databases">
        <authorList>
            <person name="Kallberg Y."/>
            <person name="Tangrot J."/>
            <person name="Rosling A."/>
        </authorList>
    </citation>
    <scope>NUCLEOTIDE SEQUENCE</scope>
    <source>
        <strain evidence="1">IN212</strain>
    </source>
</reference>
<evidence type="ECO:0000313" key="1">
    <source>
        <dbReference type="EMBL" id="CAG8454270.1"/>
    </source>
</evidence>
<comment type="caution">
    <text evidence="1">The sequence shown here is derived from an EMBL/GenBank/DDBJ whole genome shotgun (WGS) entry which is preliminary data.</text>
</comment>
<accession>A0A9N8VGB5</accession>
<keyword evidence="2" id="KW-1185">Reference proteome</keyword>
<dbReference type="AlphaFoldDB" id="A0A9N8VGB5"/>
<evidence type="ECO:0000313" key="2">
    <source>
        <dbReference type="Proteomes" id="UP000789396"/>
    </source>
</evidence>